<dbReference type="EMBL" id="JACRSR010000001">
    <property type="protein sequence ID" value="MBC8530641.1"/>
    <property type="molecule type" value="Genomic_DNA"/>
</dbReference>
<keyword evidence="10 13" id="KW-0648">Protein biosynthesis</keyword>
<evidence type="ECO:0000256" key="12">
    <source>
        <dbReference type="ARBA" id="ARBA00049255"/>
    </source>
</evidence>
<dbReference type="RefSeq" id="WP_249314611.1">
    <property type="nucleotide sequence ID" value="NZ_JACRSR010000001.1"/>
</dbReference>
<name>A0A926D332_9FIRM</name>
<dbReference type="InterPro" id="IPR022911">
    <property type="entry name" value="Phe_tRNA_ligase_alpha1_bac"/>
</dbReference>
<evidence type="ECO:0000256" key="2">
    <source>
        <dbReference type="ARBA" id="ARBA00010207"/>
    </source>
</evidence>
<dbReference type="Pfam" id="PF01409">
    <property type="entry name" value="tRNA-synt_2d"/>
    <property type="match status" value="1"/>
</dbReference>
<evidence type="ECO:0000256" key="13">
    <source>
        <dbReference type="HAMAP-Rule" id="MF_00281"/>
    </source>
</evidence>
<comment type="cofactor">
    <cofactor evidence="13">
        <name>Mg(2+)</name>
        <dbReference type="ChEBI" id="CHEBI:18420"/>
    </cofactor>
    <text evidence="13">Binds 2 magnesium ions per tetramer.</text>
</comment>
<evidence type="ECO:0000256" key="7">
    <source>
        <dbReference type="ARBA" id="ARBA00022741"/>
    </source>
</evidence>
<dbReference type="GO" id="GO:0016740">
    <property type="term" value="F:transferase activity"/>
    <property type="evidence" value="ECO:0007669"/>
    <property type="project" value="UniProtKB-ARBA"/>
</dbReference>
<comment type="caution">
    <text evidence="16">The sequence shown here is derived from an EMBL/GenBank/DDBJ whole genome shotgun (WGS) entry which is preliminary data.</text>
</comment>
<keyword evidence="11 13" id="KW-0030">Aminoacyl-tRNA synthetase</keyword>
<reference evidence="16" key="1">
    <citation type="submission" date="2020-08" db="EMBL/GenBank/DDBJ databases">
        <title>Genome public.</title>
        <authorList>
            <person name="Liu C."/>
            <person name="Sun Q."/>
        </authorList>
    </citation>
    <scope>NUCLEOTIDE SEQUENCE</scope>
    <source>
        <strain evidence="16">NSJ-53</strain>
    </source>
</reference>
<dbReference type="GO" id="GO:0005737">
    <property type="term" value="C:cytoplasm"/>
    <property type="evidence" value="ECO:0007669"/>
    <property type="project" value="UniProtKB-SubCell"/>
</dbReference>
<evidence type="ECO:0000259" key="15">
    <source>
        <dbReference type="PROSITE" id="PS50862"/>
    </source>
</evidence>
<dbReference type="GO" id="GO:0000287">
    <property type="term" value="F:magnesium ion binding"/>
    <property type="evidence" value="ECO:0007669"/>
    <property type="project" value="UniProtKB-UniRule"/>
</dbReference>
<feature type="binding site" evidence="13">
    <location>
        <position position="254"/>
    </location>
    <ligand>
        <name>Mg(2+)</name>
        <dbReference type="ChEBI" id="CHEBI:18420"/>
        <note>shared with beta subunit</note>
    </ligand>
</feature>
<dbReference type="AlphaFoldDB" id="A0A926D332"/>
<dbReference type="GO" id="GO:0140096">
    <property type="term" value="F:catalytic activity, acting on a protein"/>
    <property type="evidence" value="ECO:0007669"/>
    <property type="project" value="UniProtKB-ARBA"/>
</dbReference>
<dbReference type="InterPro" id="IPR010978">
    <property type="entry name" value="tRNA-bd_arm"/>
</dbReference>
<dbReference type="FunFam" id="3.30.930.10:FF:000003">
    <property type="entry name" value="Phenylalanine--tRNA ligase alpha subunit"/>
    <property type="match status" value="1"/>
</dbReference>
<evidence type="ECO:0000313" key="16">
    <source>
        <dbReference type="EMBL" id="MBC8530641.1"/>
    </source>
</evidence>
<evidence type="ECO:0000256" key="14">
    <source>
        <dbReference type="SAM" id="Coils"/>
    </source>
</evidence>
<dbReference type="InterPro" id="IPR045864">
    <property type="entry name" value="aa-tRNA-synth_II/BPL/LPL"/>
</dbReference>
<feature type="domain" description="Aminoacyl-transfer RNA synthetases class-II family profile" evidence="15">
    <location>
        <begin position="113"/>
        <end position="316"/>
    </location>
</feature>
<keyword evidence="8 13" id="KW-0067">ATP-binding</keyword>
<proteinExistence type="inferred from homology"/>
<evidence type="ECO:0000256" key="6">
    <source>
        <dbReference type="ARBA" id="ARBA00022723"/>
    </source>
</evidence>
<dbReference type="SUPFAM" id="SSF46589">
    <property type="entry name" value="tRNA-binding arm"/>
    <property type="match status" value="1"/>
</dbReference>
<keyword evidence="7 13" id="KW-0547">Nucleotide-binding</keyword>
<comment type="catalytic activity">
    <reaction evidence="12 13">
        <text>tRNA(Phe) + L-phenylalanine + ATP = L-phenylalanyl-tRNA(Phe) + AMP + diphosphate + H(+)</text>
        <dbReference type="Rhea" id="RHEA:19413"/>
        <dbReference type="Rhea" id="RHEA-COMP:9668"/>
        <dbReference type="Rhea" id="RHEA-COMP:9699"/>
        <dbReference type="ChEBI" id="CHEBI:15378"/>
        <dbReference type="ChEBI" id="CHEBI:30616"/>
        <dbReference type="ChEBI" id="CHEBI:33019"/>
        <dbReference type="ChEBI" id="CHEBI:58095"/>
        <dbReference type="ChEBI" id="CHEBI:78442"/>
        <dbReference type="ChEBI" id="CHEBI:78531"/>
        <dbReference type="ChEBI" id="CHEBI:456215"/>
        <dbReference type="EC" id="6.1.1.20"/>
    </reaction>
</comment>
<dbReference type="HAMAP" id="MF_00281">
    <property type="entry name" value="Phe_tRNA_synth_alpha1"/>
    <property type="match status" value="1"/>
</dbReference>
<dbReference type="InterPro" id="IPR004529">
    <property type="entry name" value="Phe-tRNA-synth_IIc_asu"/>
</dbReference>
<feature type="coiled-coil region" evidence="14">
    <location>
        <begin position="65"/>
        <end position="92"/>
    </location>
</feature>
<dbReference type="GO" id="GO:0006432">
    <property type="term" value="P:phenylalanyl-tRNA aminoacylation"/>
    <property type="evidence" value="ECO:0007669"/>
    <property type="project" value="UniProtKB-UniRule"/>
</dbReference>
<evidence type="ECO:0000256" key="5">
    <source>
        <dbReference type="ARBA" id="ARBA00022598"/>
    </source>
</evidence>
<evidence type="ECO:0000313" key="17">
    <source>
        <dbReference type="Proteomes" id="UP000623172"/>
    </source>
</evidence>
<gene>
    <name evidence="13 16" type="primary">pheS</name>
    <name evidence="16" type="ORF">H8696_02105</name>
</gene>
<evidence type="ECO:0000256" key="10">
    <source>
        <dbReference type="ARBA" id="ARBA00022917"/>
    </source>
</evidence>
<dbReference type="PANTHER" id="PTHR11538:SF41">
    <property type="entry name" value="PHENYLALANINE--TRNA LIGASE, MITOCHONDRIAL"/>
    <property type="match status" value="1"/>
</dbReference>
<keyword evidence="9 13" id="KW-0460">Magnesium</keyword>
<evidence type="ECO:0000256" key="11">
    <source>
        <dbReference type="ARBA" id="ARBA00023146"/>
    </source>
</evidence>
<dbReference type="Proteomes" id="UP000623172">
    <property type="component" value="Unassembled WGS sequence"/>
</dbReference>
<dbReference type="InterPro" id="IPR006195">
    <property type="entry name" value="aa-tRNA-synth_II"/>
</dbReference>
<sequence>MKERLEALRQKALEDLKGISDSAALENLRVSIVGKKGELTQFLRGMGSLSPEERPAMGQMINDVRKALETALDEKAKSLKAAELERRLAEEALDVTVPGAKPERGGLHPVTLIQRELVSIFTSMGFSVADGPEVELDHFNFELMNLPKNHPARDMQDTLYVSENVVLRTHTSPVQARVMTTKKPPIYVVCPGRVYRSDEVDASHSPVFHQMECLVVDEGITMGDLKGVLDTFIKKLYGGETKTRLRPSFFPFTEPSAELDISCTLCGGEGCRVCKGTGWLELGGCGMVNPDVLDMCGIDPEKYTGFAFGFGLDRLANMKYGIDDIRLNFEGDLRFLEQFAREG</sequence>
<evidence type="ECO:0000256" key="3">
    <source>
        <dbReference type="ARBA" id="ARBA00011209"/>
    </source>
</evidence>
<evidence type="ECO:0000256" key="9">
    <source>
        <dbReference type="ARBA" id="ARBA00022842"/>
    </source>
</evidence>
<protein>
    <recommendedName>
        <fullName evidence="13">Phenylalanine--tRNA ligase alpha subunit</fullName>
        <ecNumber evidence="13">6.1.1.20</ecNumber>
    </recommendedName>
    <alternativeName>
        <fullName evidence="13">Phenylalanyl-tRNA synthetase alpha subunit</fullName>
        <shortName evidence="13">PheRS</shortName>
    </alternativeName>
</protein>
<evidence type="ECO:0000256" key="4">
    <source>
        <dbReference type="ARBA" id="ARBA00022490"/>
    </source>
</evidence>
<organism evidence="16 17">
    <name type="scientific">Gehongia tenuis</name>
    <dbReference type="NCBI Taxonomy" id="2763655"/>
    <lineage>
        <taxon>Bacteria</taxon>
        <taxon>Bacillati</taxon>
        <taxon>Bacillota</taxon>
        <taxon>Clostridia</taxon>
        <taxon>Christensenellales</taxon>
        <taxon>Christensenellaceae</taxon>
        <taxon>Gehongia</taxon>
    </lineage>
</organism>
<evidence type="ECO:0000256" key="8">
    <source>
        <dbReference type="ARBA" id="ARBA00022840"/>
    </source>
</evidence>
<comment type="subcellular location">
    <subcellularLocation>
        <location evidence="1 13">Cytoplasm</location>
    </subcellularLocation>
</comment>
<keyword evidence="4 13" id="KW-0963">Cytoplasm</keyword>
<dbReference type="NCBIfam" id="TIGR00468">
    <property type="entry name" value="pheS"/>
    <property type="match status" value="1"/>
</dbReference>
<dbReference type="SUPFAM" id="SSF55681">
    <property type="entry name" value="Class II aaRS and biotin synthetases"/>
    <property type="match status" value="1"/>
</dbReference>
<dbReference type="Pfam" id="PF02912">
    <property type="entry name" value="Phe_tRNA-synt_N"/>
    <property type="match status" value="1"/>
</dbReference>
<dbReference type="EC" id="6.1.1.20" evidence="13"/>
<evidence type="ECO:0000256" key="1">
    <source>
        <dbReference type="ARBA" id="ARBA00004496"/>
    </source>
</evidence>
<keyword evidence="5 13" id="KW-0436">Ligase</keyword>
<dbReference type="GO" id="GO:0005524">
    <property type="term" value="F:ATP binding"/>
    <property type="evidence" value="ECO:0007669"/>
    <property type="project" value="UniProtKB-UniRule"/>
</dbReference>
<accession>A0A926D332</accession>
<dbReference type="GO" id="GO:0000049">
    <property type="term" value="F:tRNA binding"/>
    <property type="evidence" value="ECO:0007669"/>
    <property type="project" value="InterPro"/>
</dbReference>
<dbReference type="CDD" id="cd00496">
    <property type="entry name" value="PheRS_alpha_core"/>
    <property type="match status" value="1"/>
</dbReference>
<dbReference type="InterPro" id="IPR004188">
    <property type="entry name" value="Phe-tRNA_ligase_II_N"/>
</dbReference>
<dbReference type="GO" id="GO:0004826">
    <property type="term" value="F:phenylalanine-tRNA ligase activity"/>
    <property type="evidence" value="ECO:0007669"/>
    <property type="project" value="UniProtKB-UniRule"/>
</dbReference>
<keyword evidence="17" id="KW-1185">Reference proteome</keyword>
<dbReference type="PROSITE" id="PS50862">
    <property type="entry name" value="AA_TRNA_LIGASE_II"/>
    <property type="match status" value="1"/>
</dbReference>
<dbReference type="InterPro" id="IPR002319">
    <property type="entry name" value="Phenylalanyl-tRNA_Synthase"/>
</dbReference>
<comment type="similarity">
    <text evidence="2 13">Belongs to the class-II aminoacyl-tRNA synthetase family. Phe-tRNA synthetase alpha subunit type 1 subfamily.</text>
</comment>
<keyword evidence="6 13" id="KW-0479">Metal-binding</keyword>
<comment type="subunit">
    <text evidence="3 13">Tetramer of two alpha and two beta subunits.</text>
</comment>
<keyword evidence="14" id="KW-0175">Coiled coil</keyword>
<dbReference type="Gene3D" id="3.30.930.10">
    <property type="entry name" value="Bira Bifunctional Protein, Domain 2"/>
    <property type="match status" value="1"/>
</dbReference>
<dbReference type="PANTHER" id="PTHR11538">
    <property type="entry name" value="PHENYLALANYL-TRNA SYNTHETASE"/>
    <property type="match status" value="1"/>
</dbReference>